<dbReference type="Pfam" id="PF12627">
    <property type="entry name" value="PolyA_pol_RNAbd"/>
    <property type="match status" value="1"/>
</dbReference>
<dbReference type="AlphaFoldDB" id="A0A381QEN0"/>
<dbReference type="Gene3D" id="3.30.460.10">
    <property type="entry name" value="Beta Polymerase, domain 2"/>
    <property type="match status" value="1"/>
</dbReference>
<evidence type="ECO:0000256" key="2">
    <source>
        <dbReference type="ARBA" id="ARBA00022679"/>
    </source>
</evidence>
<dbReference type="GO" id="GO:0046872">
    <property type="term" value="F:metal ion binding"/>
    <property type="evidence" value="ECO:0007669"/>
    <property type="project" value="UniProtKB-KW"/>
</dbReference>
<evidence type="ECO:0000256" key="6">
    <source>
        <dbReference type="ARBA" id="ARBA00022741"/>
    </source>
</evidence>
<dbReference type="CDD" id="cd05398">
    <property type="entry name" value="NT_ClassII-CCAase"/>
    <property type="match status" value="1"/>
</dbReference>
<dbReference type="Gene3D" id="1.10.3090.10">
    <property type="entry name" value="cca-adding enzyme, domain 2"/>
    <property type="match status" value="1"/>
</dbReference>
<gene>
    <name evidence="10" type="ORF">METZ01_LOCUS30649</name>
</gene>
<keyword evidence="5" id="KW-0479">Metal-binding</keyword>
<keyword evidence="3" id="KW-0819">tRNA processing</keyword>
<evidence type="ECO:0000313" key="10">
    <source>
        <dbReference type="EMBL" id="SUZ77795.1"/>
    </source>
</evidence>
<dbReference type="InterPro" id="IPR002646">
    <property type="entry name" value="PolA_pol_head_dom"/>
</dbReference>
<keyword evidence="6" id="KW-0547">Nucleotide-binding</keyword>
<evidence type="ECO:0000259" key="9">
    <source>
        <dbReference type="Pfam" id="PF12627"/>
    </source>
</evidence>
<accession>A0A381QEN0</accession>
<dbReference type="SUPFAM" id="SSF81301">
    <property type="entry name" value="Nucleotidyltransferase"/>
    <property type="match status" value="1"/>
</dbReference>
<dbReference type="Pfam" id="PF01743">
    <property type="entry name" value="PolyA_pol"/>
    <property type="match status" value="1"/>
</dbReference>
<evidence type="ECO:0000256" key="5">
    <source>
        <dbReference type="ARBA" id="ARBA00022723"/>
    </source>
</evidence>
<dbReference type="InterPro" id="IPR050264">
    <property type="entry name" value="Bact_CCA-adding_enz_type3_sf"/>
</dbReference>
<feature type="domain" description="tRNA nucleotidyltransferase/poly(A) polymerase RNA and SrmB- binding" evidence="9">
    <location>
        <begin position="189"/>
        <end position="241"/>
    </location>
</feature>
<dbReference type="GO" id="GO:0016779">
    <property type="term" value="F:nucleotidyltransferase activity"/>
    <property type="evidence" value="ECO:0007669"/>
    <property type="project" value="UniProtKB-KW"/>
</dbReference>
<evidence type="ECO:0000256" key="1">
    <source>
        <dbReference type="ARBA" id="ARBA00001946"/>
    </source>
</evidence>
<keyword evidence="7" id="KW-0460">Magnesium</keyword>
<dbReference type="GO" id="GO:0000166">
    <property type="term" value="F:nucleotide binding"/>
    <property type="evidence" value="ECO:0007669"/>
    <property type="project" value="UniProtKB-KW"/>
</dbReference>
<organism evidence="10">
    <name type="scientific">marine metagenome</name>
    <dbReference type="NCBI Taxonomy" id="408172"/>
    <lineage>
        <taxon>unclassified sequences</taxon>
        <taxon>metagenomes</taxon>
        <taxon>ecological metagenomes</taxon>
    </lineage>
</organism>
<dbReference type="GO" id="GO:0008033">
    <property type="term" value="P:tRNA processing"/>
    <property type="evidence" value="ECO:0007669"/>
    <property type="project" value="UniProtKB-KW"/>
</dbReference>
<evidence type="ECO:0008006" key="11">
    <source>
        <dbReference type="Google" id="ProtNLM"/>
    </source>
</evidence>
<comment type="cofactor">
    <cofactor evidence="1">
        <name>Mg(2+)</name>
        <dbReference type="ChEBI" id="CHEBI:18420"/>
    </cofactor>
</comment>
<dbReference type="InterPro" id="IPR032828">
    <property type="entry name" value="PolyA_RNA-bd"/>
</dbReference>
<feature type="domain" description="Poly A polymerase head" evidence="8">
    <location>
        <begin position="25"/>
        <end position="150"/>
    </location>
</feature>
<dbReference type="SUPFAM" id="SSF81891">
    <property type="entry name" value="Poly A polymerase C-terminal region-like"/>
    <property type="match status" value="1"/>
</dbReference>
<protein>
    <recommendedName>
        <fullName evidence="11">Poly A polymerase head domain-containing protein</fullName>
    </recommendedName>
</protein>
<sequence>MRDLLGRLGDDDQTVLSKLRNRGDAWIVGGWVRDALTGGQTGDLDIATTLRPDEVKDIFPRSLMIGEQYGTVCVRLDEPNEDEGTWEVTTLRSEGSYGDGRRPDNVEFGDDIEADLSRRDFTINAMAIGNSGELVDPFGGLEDLDSGMLRSVGDPSDRIGEDGLRIMRAFRFLDWGQKGVRGLDSGLSDAIIGNVAMLENVSKERIGSELARILSGDNVGAIVTQMRSHGVIGAILPGITADVGVDMTNNRRVNLALICSADEREGDELGEVLSRLLRISKDDSRAVAFLHDCRNVTLDAHPSSIRRFRVALPKVRQEELVSYSGGMHRDTSEFLGALSSIEPLRAGNAPLVDGNMLSHVTGLEPSKRLGRLKGWLHRRQVEEDLSNSEDVLALLDGIAWAETDPDQWPNLSWP</sequence>
<reference evidence="10" key="1">
    <citation type="submission" date="2018-05" db="EMBL/GenBank/DDBJ databases">
        <authorList>
            <person name="Lanie J.A."/>
            <person name="Ng W.-L."/>
            <person name="Kazmierczak K.M."/>
            <person name="Andrzejewski T.M."/>
            <person name="Davidsen T.M."/>
            <person name="Wayne K.J."/>
            <person name="Tettelin H."/>
            <person name="Glass J.I."/>
            <person name="Rusch D."/>
            <person name="Podicherti R."/>
            <person name="Tsui H.-C.T."/>
            <person name="Winkler M.E."/>
        </authorList>
    </citation>
    <scope>NUCLEOTIDE SEQUENCE</scope>
</reference>
<evidence type="ECO:0000256" key="4">
    <source>
        <dbReference type="ARBA" id="ARBA00022695"/>
    </source>
</evidence>
<keyword evidence="2" id="KW-0808">Transferase</keyword>
<keyword evidence="4" id="KW-0548">Nucleotidyltransferase</keyword>
<dbReference type="PANTHER" id="PTHR46173:SF1">
    <property type="entry name" value="CCA TRNA NUCLEOTIDYLTRANSFERASE 1, MITOCHONDRIAL"/>
    <property type="match status" value="1"/>
</dbReference>
<dbReference type="EMBL" id="UINC01001329">
    <property type="protein sequence ID" value="SUZ77795.1"/>
    <property type="molecule type" value="Genomic_DNA"/>
</dbReference>
<evidence type="ECO:0000256" key="7">
    <source>
        <dbReference type="ARBA" id="ARBA00022842"/>
    </source>
</evidence>
<dbReference type="PANTHER" id="PTHR46173">
    <property type="entry name" value="CCA TRNA NUCLEOTIDYLTRANSFERASE 1, MITOCHONDRIAL"/>
    <property type="match status" value="1"/>
</dbReference>
<dbReference type="InterPro" id="IPR043519">
    <property type="entry name" value="NT_sf"/>
</dbReference>
<evidence type="ECO:0000259" key="8">
    <source>
        <dbReference type="Pfam" id="PF01743"/>
    </source>
</evidence>
<dbReference type="GO" id="GO:0000049">
    <property type="term" value="F:tRNA binding"/>
    <property type="evidence" value="ECO:0007669"/>
    <property type="project" value="TreeGrafter"/>
</dbReference>
<proteinExistence type="predicted"/>
<name>A0A381QEN0_9ZZZZ</name>
<evidence type="ECO:0000256" key="3">
    <source>
        <dbReference type="ARBA" id="ARBA00022694"/>
    </source>
</evidence>